<dbReference type="Gene3D" id="3.30.1330.60">
    <property type="entry name" value="OmpA-like domain"/>
    <property type="match status" value="1"/>
</dbReference>
<feature type="region of interest" description="Disordered" evidence="3">
    <location>
        <begin position="68"/>
        <end position="94"/>
    </location>
</feature>
<evidence type="ECO:0000256" key="2">
    <source>
        <dbReference type="ARBA" id="ARBA00023136"/>
    </source>
</evidence>
<sequence>MADEQKKAKKPTAKGNFLKGVPESDGKKNACTVQLGAETKKLVAKLKSKKEEFDFKYLIYIPKVEGTETTAENSDTGTGTGTGTGQTANSSAASFEGKPALAAIHTQEYKRLRNIARVLDSQVKQLHEAQKTNDPKRVDTAKEVLLDFLRSRGFVKKPEPGTAPTKQDLQLILTTQQKELIEKFNRKNMPGGNSTLTTQAFKLAMAKTKEEFDEKWEKAKKDAELMLQGPAIELTEFIDLNNGRIRYVPTKALTHITKDTGRLAQGMLQFPIKGTKKLEAIDLLKPNLPAQDLDPNYVPDISDSDAVTSKADNNNGVDNVKKEIKQKRKDTDIRTRVIATIDQVAKNKSFKEIQEDLRKRLVKYINGYSASASCNFSQSGQVSVKGLATYFTSEKFYTRYEKYFEGFDIWLKDIEKSLTFKDQKGKTDYFEYTVNSGVKLMRYYAGASLDAKFEPDKGRMSIKGQGRADFSLFDAKADIRLDIPNKDGWKLSIKKIKKGKENEGLDVSDDKRNKRTEDGSNMVKTETINDANFDYDNSFLIRSEIASLFQLQGLLKEHKGSKIRIIAHTDEMGSKKYNMTLSQRRAMSIFAYITRDPLEWEKLYNNPNEKWNLHTIKYILSGLPNPDRIRDGKKKVNYQVGNIKSDYRDKAIKDAIKAYKSHNGLKPVNIDAEGEGGREFRLKIFHDYMLQEQQIDEAKKDIRTYDSQQEVETKLNLDHTIFMEKPIKWLGKDDPLIQSGKKEWKNRRVEFWVYKPGDTIEKEVPLGHLLITLNLDCYAYVGANAIAGIDLEVGIDTSSLSIKGTEKNRGDFKDQLDGQYKVSNSSEDSTKITNTYKAGSLNPKSLEINGGGSHSIDRKKGESIELEGQKRVNGPKGIKAQTEGQLEVFAGARAGANGMAKLLWKSVEAESKFVDLARIGGGIEGSVGAGATGEFAIGYSNGMFNIKVKAGATWGFGAKGSFQFAVSPLNIGHFLIFVYTQLRKHDFGWLEIMTPETFKQMNIYLFAGLILVKATGDAILAGYELGKMIVEQTAEIASWWNEKSKLLEKANAIATTLLDDNSDNNFFIKFATPEVRGRLLYMMCDETVRDLFSPSSWSVTGLNENRESAALKILQFVETKQEFNEVLEHMNMDNNGETPSNNKTGAEKIREGNAMLRDFLDGEEDRKLTKMINDLDKRAKDKTKNPDNYRQNPDKIKQAISPSGQLLK</sequence>
<feature type="domain" description="OmpA-like" evidence="4">
    <location>
        <begin position="533"/>
        <end position="595"/>
    </location>
</feature>
<dbReference type="InterPro" id="IPR006664">
    <property type="entry name" value="OMP_bac"/>
</dbReference>
<dbReference type="EMBL" id="UOFL01000062">
    <property type="protein sequence ID" value="VAW74726.1"/>
    <property type="molecule type" value="Genomic_DNA"/>
</dbReference>
<feature type="region of interest" description="Disordered" evidence="3">
    <location>
        <begin position="1174"/>
        <end position="1208"/>
    </location>
</feature>
<feature type="compositionally biased region" description="Basic and acidic residues" evidence="3">
    <location>
        <begin position="502"/>
        <end position="518"/>
    </location>
</feature>
<comment type="subcellular location">
    <subcellularLocation>
        <location evidence="1">Membrane</location>
    </subcellularLocation>
</comment>
<dbReference type="InterPro" id="IPR036737">
    <property type="entry name" value="OmpA-like_sf"/>
</dbReference>
<dbReference type="PRINTS" id="PR01021">
    <property type="entry name" value="OMPADOMAIN"/>
</dbReference>
<dbReference type="Pfam" id="PF00691">
    <property type="entry name" value="OmpA"/>
    <property type="match status" value="1"/>
</dbReference>
<dbReference type="SUPFAM" id="SSF103088">
    <property type="entry name" value="OmpA-like"/>
    <property type="match status" value="1"/>
</dbReference>
<feature type="compositionally biased region" description="Basic and acidic residues" evidence="3">
    <location>
        <begin position="1174"/>
        <end position="1197"/>
    </location>
</feature>
<evidence type="ECO:0000256" key="3">
    <source>
        <dbReference type="SAM" id="MobiDB-lite"/>
    </source>
</evidence>
<reference evidence="5" key="1">
    <citation type="submission" date="2018-06" db="EMBL/GenBank/DDBJ databases">
        <authorList>
            <person name="Zhirakovskaya E."/>
        </authorList>
    </citation>
    <scope>NUCLEOTIDE SEQUENCE</scope>
</reference>
<feature type="region of interest" description="Disordered" evidence="3">
    <location>
        <begin position="1"/>
        <end position="28"/>
    </location>
</feature>
<dbReference type="AlphaFoldDB" id="A0A3B0Z1Z7"/>
<protein>
    <recommendedName>
        <fullName evidence="4">OmpA-like domain-containing protein</fullName>
    </recommendedName>
</protein>
<accession>A0A3B0Z1Z7</accession>
<organism evidence="5">
    <name type="scientific">hydrothermal vent metagenome</name>
    <dbReference type="NCBI Taxonomy" id="652676"/>
    <lineage>
        <taxon>unclassified sequences</taxon>
        <taxon>metagenomes</taxon>
        <taxon>ecological metagenomes</taxon>
    </lineage>
</organism>
<evidence type="ECO:0000259" key="4">
    <source>
        <dbReference type="Pfam" id="PF00691"/>
    </source>
</evidence>
<gene>
    <name evidence="5" type="ORF">MNBD_GAMMA12-3069</name>
</gene>
<feature type="region of interest" description="Disordered" evidence="3">
    <location>
        <begin position="502"/>
        <end position="521"/>
    </location>
</feature>
<proteinExistence type="predicted"/>
<keyword evidence="2" id="KW-0472">Membrane</keyword>
<dbReference type="InterPro" id="IPR006665">
    <property type="entry name" value="OmpA-like"/>
</dbReference>
<dbReference type="GO" id="GO:0016020">
    <property type="term" value="C:membrane"/>
    <property type="evidence" value="ECO:0007669"/>
    <property type="project" value="UniProtKB-SubCell"/>
</dbReference>
<evidence type="ECO:0000256" key="1">
    <source>
        <dbReference type="ARBA" id="ARBA00004370"/>
    </source>
</evidence>
<name>A0A3B0Z1Z7_9ZZZZ</name>
<evidence type="ECO:0000313" key="5">
    <source>
        <dbReference type="EMBL" id="VAW74726.1"/>
    </source>
</evidence>